<feature type="compositionally biased region" description="Low complexity" evidence="1">
    <location>
        <begin position="500"/>
        <end position="527"/>
    </location>
</feature>
<dbReference type="InterPro" id="IPR025883">
    <property type="entry name" value="Cadherin-like_domain"/>
</dbReference>
<dbReference type="SMART" id="SM00287">
    <property type="entry name" value="SH3b"/>
    <property type="match status" value="6"/>
</dbReference>
<accession>A0A3D2X5W1</accession>
<name>A0A3D2X5W1_9FIRM</name>
<organism evidence="3 4">
    <name type="scientific">Lachnoclostridium phytofermentans</name>
    <dbReference type="NCBI Taxonomy" id="66219"/>
    <lineage>
        <taxon>Bacteria</taxon>
        <taxon>Bacillati</taxon>
        <taxon>Bacillota</taxon>
        <taxon>Clostridia</taxon>
        <taxon>Lachnospirales</taxon>
        <taxon>Lachnospiraceae</taxon>
    </lineage>
</organism>
<evidence type="ECO:0000313" key="4">
    <source>
        <dbReference type="Proteomes" id="UP000262969"/>
    </source>
</evidence>
<evidence type="ECO:0000313" key="3">
    <source>
        <dbReference type="EMBL" id="HCL02529.1"/>
    </source>
</evidence>
<feature type="region of interest" description="Disordered" evidence="1">
    <location>
        <begin position="298"/>
        <end position="350"/>
    </location>
</feature>
<dbReference type="Proteomes" id="UP000262969">
    <property type="component" value="Unassembled WGS sequence"/>
</dbReference>
<comment type="caution">
    <text evidence="3">The sequence shown here is derived from an EMBL/GenBank/DDBJ whole genome shotgun (WGS) entry which is preliminary data.</text>
</comment>
<gene>
    <name evidence="3" type="ORF">DHW61_08960</name>
</gene>
<feature type="domain" description="SH3b" evidence="2">
    <location>
        <begin position="346"/>
        <end position="416"/>
    </location>
</feature>
<feature type="compositionally biased region" description="Pro residues" evidence="1">
    <location>
        <begin position="729"/>
        <end position="743"/>
    </location>
</feature>
<feature type="domain" description="SH3b" evidence="2">
    <location>
        <begin position="146"/>
        <end position="216"/>
    </location>
</feature>
<dbReference type="PANTHER" id="PTHR34408">
    <property type="entry name" value="FAMILY PROTEIN, PUTATIVE-RELATED"/>
    <property type="match status" value="1"/>
</dbReference>
<feature type="compositionally biased region" description="Pro residues" evidence="1">
    <location>
        <begin position="691"/>
        <end position="707"/>
    </location>
</feature>
<dbReference type="InterPro" id="IPR003646">
    <property type="entry name" value="SH3-like_bac-type"/>
</dbReference>
<sequence>MVKKGRLSARIEVSMRLEMKHKRLIIWILCISMLIPNILWQRPNAAYAATKGICTASTLYVRKGPQTSYDKVTSGGKDVYLVKDQEVTILSEKDGWYEIEATFGGKKIKGYCLGTYIKKVEGTVSKPTPTKAPTAPNGSSATYKLSQPATVNASQLNIRKDNNTTSSVLGTLVSGDSVTVIGTKWNGGDCWYQIQTKLDGKTLTGYVLAVYVDMNYKSGLYGKIRTNNTAMQLDAGEGNKTVTAADGTKLILNKNRAVYLTGEKRIGNEKWFYVYVTIDGAKYYGYVPASLVELDGTKVTTGGNESTGDEDTEDSQDNSNSGGSSEEENQTETPNTSTTPASHKINLAGKVNAEGVNVRKDATTGSAKVTSLNKNTSVTIVKEKYDGNDKWNQISFVQDKKTVTGYMLSKYVTASVGSGFYAKPTKEITYKKVASQTAEDLYTDDGELITAAKGSYVWVSEEKTVAGTKWFRISYKESTVTYFGYVTENDLELIGKTKDTAGTPTPTSTPKPTDAVKPTVTPTPTLKPIDKKEDFQIPGVITASTLNLRQDATTNSKVLGTLTKNTKLTVLNQVKVGSDIWYRVAVTVNKKQTIGHVLSNYVKLTLTDKATASILASDTKLRSAAKSSAGYAKYKNGTIVNFAKNTKVTVISEETSDDKWFKVSYTKSGESVTGYLKASSVTLVANGPVPTATPKPTVSPTPKPTVSPKPTVAPTTQPTVEPTTTPKPTAKPKPTVSPKPSATPTPAVKLFTADGMIINATALVVKQAPGYSSSFVKNSTGYAVTLYNNDKVKVNGKYYEDNIYWYNIKFSQSGVEYSGYVNDYYVKIDESTIVDGDSSSSIETPTPTIPVVSQDFEQQLTMQGFPDSYKPYLRALHEAYPEWTFEAYHTGLDWNSVIDNQSIPGKNLISNGKGIEWKSLEDKAYNWKTDSFIVYDGSTWVTASRDATMYYMDPRNFLDDKSIYQFEVLTYKTSYQNLSGVESILKFTPMYNSSYTYTDEFGMTQSITYGETFIKAAEYSGVSPYHLASRVKQEVVTGTSSLSNSVSGTVSGWEGLYNFYNIGAYNSTVAGGAVANGLKYAKSGSTNATLNVRSLIPWNNRYRSIVGGAFIIGDSYINRGQDTIYLQKFNVTPTSTHAHQYMSNVEAPFSEGKKVGLAYAEIGNLPLVFSIPVYLNMPKIPCAAPTTKYNPNNYLKTLSVKDLNGNELTLTPTFDILNTKEFFLVVPNSCEGINISASTVSSKAVLSGTGVVQLNPGHNEFTIVVIAQNGDLREYTISVVRELQ</sequence>
<dbReference type="Pfam" id="PF08239">
    <property type="entry name" value="SH3_3"/>
    <property type="match status" value="3"/>
</dbReference>
<proteinExistence type="predicted"/>
<dbReference type="Gene3D" id="2.30.30.40">
    <property type="entry name" value="SH3 Domains"/>
    <property type="match status" value="4"/>
</dbReference>
<reference evidence="3 4" key="1">
    <citation type="journal article" date="2018" name="Nat. Biotechnol.">
        <title>A standardized bacterial taxonomy based on genome phylogeny substantially revises the tree of life.</title>
        <authorList>
            <person name="Parks D.H."/>
            <person name="Chuvochina M."/>
            <person name="Waite D.W."/>
            <person name="Rinke C."/>
            <person name="Skarshewski A."/>
            <person name="Chaumeil P.A."/>
            <person name="Hugenholtz P."/>
        </authorList>
    </citation>
    <scope>NUCLEOTIDE SEQUENCE [LARGE SCALE GENOMIC DNA]</scope>
    <source>
        <strain evidence="3">UBA11728</strain>
    </source>
</reference>
<feature type="region of interest" description="Disordered" evidence="1">
    <location>
        <begin position="497"/>
        <end position="528"/>
    </location>
</feature>
<dbReference type="Pfam" id="PF12733">
    <property type="entry name" value="Cadherin-like"/>
    <property type="match status" value="1"/>
</dbReference>
<feature type="compositionally biased region" description="Low complexity" evidence="1">
    <location>
        <begin position="708"/>
        <end position="728"/>
    </location>
</feature>
<dbReference type="EMBL" id="DPVV01000294">
    <property type="protein sequence ID" value="HCL02529.1"/>
    <property type="molecule type" value="Genomic_DNA"/>
</dbReference>
<protein>
    <recommendedName>
        <fullName evidence="2">SH3b domain-containing protein</fullName>
    </recommendedName>
</protein>
<feature type="region of interest" description="Disordered" evidence="1">
    <location>
        <begin position="689"/>
        <end position="744"/>
    </location>
</feature>
<evidence type="ECO:0000256" key="1">
    <source>
        <dbReference type="SAM" id="MobiDB-lite"/>
    </source>
</evidence>
<dbReference type="PANTHER" id="PTHR34408:SF1">
    <property type="entry name" value="GLYCOSYL HYDROLASE FAMILY 19 DOMAIN-CONTAINING PROTEIN HI_1415"/>
    <property type="match status" value="1"/>
</dbReference>
<feature type="compositionally biased region" description="Acidic residues" evidence="1">
    <location>
        <begin position="307"/>
        <end position="316"/>
    </location>
</feature>
<dbReference type="InterPro" id="IPR052354">
    <property type="entry name" value="Cell_Wall_Dynamics_Protein"/>
</dbReference>
<dbReference type="PROSITE" id="PS51781">
    <property type="entry name" value="SH3B"/>
    <property type="match status" value="2"/>
</dbReference>
<evidence type="ECO:0000259" key="2">
    <source>
        <dbReference type="PROSITE" id="PS51781"/>
    </source>
</evidence>